<accession>A0ABT8D4K1</accession>
<evidence type="ECO:0000256" key="1">
    <source>
        <dbReference type="SAM" id="MobiDB-lite"/>
    </source>
</evidence>
<dbReference type="RefSeq" id="WP_377786168.1">
    <property type="nucleotide sequence ID" value="NZ_JBHUOC010000001.1"/>
</dbReference>
<dbReference type="Proteomes" id="UP001243846">
    <property type="component" value="Unassembled WGS sequence"/>
</dbReference>
<protein>
    <submittedName>
        <fullName evidence="2">Uncharacterized protein</fullName>
    </submittedName>
</protein>
<sequence length="141" mass="15103">MANIRPIPQRRPRPRFPRQRSSRPAASLAARRAPPARIAHGLDHGSSHPLLIGAFFQEPLGLATSLAGFGILASGMWMTREGLKAEAAYDARRVARRPRSRASFSAASSPASALRSALSSRAAPRLPVRGSSAWQARSCIG</sequence>
<gene>
    <name evidence="2" type="ORF">QWZ10_01165</name>
</gene>
<proteinExistence type="predicted"/>
<organism evidence="2 3">
    <name type="scientific">Paracoccus cavernae</name>
    <dbReference type="NCBI Taxonomy" id="1571207"/>
    <lineage>
        <taxon>Bacteria</taxon>
        <taxon>Pseudomonadati</taxon>
        <taxon>Pseudomonadota</taxon>
        <taxon>Alphaproteobacteria</taxon>
        <taxon>Rhodobacterales</taxon>
        <taxon>Paracoccaceae</taxon>
        <taxon>Paracoccus</taxon>
    </lineage>
</organism>
<comment type="caution">
    <text evidence="2">The sequence shown here is derived from an EMBL/GenBank/DDBJ whole genome shotgun (WGS) entry which is preliminary data.</text>
</comment>
<feature type="compositionally biased region" description="Low complexity" evidence="1">
    <location>
        <begin position="22"/>
        <end position="39"/>
    </location>
</feature>
<name>A0ABT8D4K1_9RHOB</name>
<feature type="region of interest" description="Disordered" evidence="1">
    <location>
        <begin position="1"/>
        <end position="42"/>
    </location>
</feature>
<evidence type="ECO:0000313" key="3">
    <source>
        <dbReference type="Proteomes" id="UP001243846"/>
    </source>
</evidence>
<keyword evidence="3" id="KW-1185">Reference proteome</keyword>
<dbReference type="EMBL" id="JAUFRC010000001">
    <property type="protein sequence ID" value="MDN3710787.1"/>
    <property type="molecule type" value="Genomic_DNA"/>
</dbReference>
<feature type="compositionally biased region" description="Basic residues" evidence="1">
    <location>
        <begin position="8"/>
        <end position="21"/>
    </location>
</feature>
<evidence type="ECO:0000313" key="2">
    <source>
        <dbReference type="EMBL" id="MDN3710787.1"/>
    </source>
</evidence>
<reference evidence="3" key="1">
    <citation type="journal article" date="2019" name="Int. J. Syst. Evol. Microbiol.">
        <title>The Global Catalogue of Microorganisms (GCM) 10K type strain sequencing project: providing services to taxonomists for standard genome sequencing and annotation.</title>
        <authorList>
            <consortium name="The Broad Institute Genomics Platform"/>
            <consortium name="The Broad Institute Genome Sequencing Center for Infectious Disease"/>
            <person name="Wu L."/>
            <person name="Ma J."/>
        </authorList>
    </citation>
    <scope>NUCLEOTIDE SEQUENCE [LARGE SCALE GENOMIC DNA]</scope>
    <source>
        <strain evidence="3">CECT 8482</strain>
    </source>
</reference>